<sequence length="140" mass="16275">MVRKLAIWRSRTMAFTRSSRTFFFSLNFLQNRIFCYNTTQPQPFNAETICRVLSANRTSTVDASLANIPVQMSPELAVDVLKKLSNAGVLALSFFRWAEKQQGFKHTTESFHELIESLGTRGRGRSRKQWRHSRRWNNMG</sequence>
<reference evidence="1 2" key="1">
    <citation type="journal article" date="2023" name="Plants (Basel)">
        <title>Bridging the Gap: Combining Genomics and Transcriptomics Approaches to Understand Stylosanthes scabra, an Orphan Legume from the Brazilian Caatinga.</title>
        <authorList>
            <person name="Ferreira-Neto J.R.C."/>
            <person name="da Silva M.D."/>
            <person name="Binneck E."/>
            <person name="de Melo N.F."/>
            <person name="da Silva R.H."/>
            <person name="de Melo A.L.T.M."/>
            <person name="Pandolfi V."/>
            <person name="Bustamante F.O."/>
            <person name="Brasileiro-Vidal A.C."/>
            <person name="Benko-Iseppon A.M."/>
        </authorList>
    </citation>
    <scope>NUCLEOTIDE SEQUENCE [LARGE SCALE GENOMIC DNA]</scope>
    <source>
        <tissue evidence="1">Leaves</tissue>
    </source>
</reference>
<organism evidence="1 2">
    <name type="scientific">Stylosanthes scabra</name>
    <dbReference type="NCBI Taxonomy" id="79078"/>
    <lineage>
        <taxon>Eukaryota</taxon>
        <taxon>Viridiplantae</taxon>
        <taxon>Streptophyta</taxon>
        <taxon>Embryophyta</taxon>
        <taxon>Tracheophyta</taxon>
        <taxon>Spermatophyta</taxon>
        <taxon>Magnoliopsida</taxon>
        <taxon>eudicotyledons</taxon>
        <taxon>Gunneridae</taxon>
        <taxon>Pentapetalae</taxon>
        <taxon>rosids</taxon>
        <taxon>fabids</taxon>
        <taxon>Fabales</taxon>
        <taxon>Fabaceae</taxon>
        <taxon>Papilionoideae</taxon>
        <taxon>50 kb inversion clade</taxon>
        <taxon>dalbergioids sensu lato</taxon>
        <taxon>Dalbergieae</taxon>
        <taxon>Pterocarpus clade</taxon>
        <taxon>Stylosanthes</taxon>
    </lineage>
</organism>
<proteinExistence type="predicted"/>
<dbReference type="InterPro" id="IPR044578">
    <property type="entry name" value="BIR6-like"/>
</dbReference>
<dbReference type="EMBL" id="JASCZI010030304">
    <property type="protein sequence ID" value="MED6121007.1"/>
    <property type="molecule type" value="Genomic_DNA"/>
</dbReference>
<dbReference type="InterPro" id="IPR011990">
    <property type="entry name" value="TPR-like_helical_dom_sf"/>
</dbReference>
<dbReference type="PANTHER" id="PTHR47003:SF11">
    <property type="entry name" value="PPR SUPERFAMILY PROTEIN"/>
    <property type="match status" value="1"/>
</dbReference>
<evidence type="ECO:0000313" key="2">
    <source>
        <dbReference type="Proteomes" id="UP001341840"/>
    </source>
</evidence>
<protein>
    <submittedName>
        <fullName evidence="1">Uncharacterized protein</fullName>
    </submittedName>
</protein>
<name>A0ABU6RAK3_9FABA</name>
<accession>A0ABU6RAK3</accession>
<keyword evidence="2" id="KW-1185">Reference proteome</keyword>
<comment type="caution">
    <text evidence="1">The sequence shown here is derived from an EMBL/GenBank/DDBJ whole genome shotgun (WGS) entry which is preliminary data.</text>
</comment>
<dbReference type="Proteomes" id="UP001341840">
    <property type="component" value="Unassembled WGS sequence"/>
</dbReference>
<dbReference type="Gene3D" id="1.25.40.10">
    <property type="entry name" value="Tetratricopeptide repeat domain"/>
    <property type="match status" value="1"/>
</dbReference>
<gene>
    <name evidence="1" type="ORF">PIB30_025960</name>
</gene>
<evidence type="ECO:0000313" key="1">
    <source>
        <dbReference type="EMBL" id="MED6121007.1"/>
    </source>
</evidence>
<dbReference type="PANTHER" id="PTHR47003">
    <property type="entry name" value="OS01G0970900 PROTEIN"/>
    <property type="match status" value="1"/>
</dbReference>